<dbReference type="EMBL" id="JEMN01001153">
    <property type="protein sequence ID" value="KXH46133.1"/>
    <property type="molecule type" value="Genomic_DNA"/>
</dbReference>
<gene>
    <name evidence="1" type="ORF">CNYM01_09797</name>
</gene>
<evidence type="ECO:0000313" key="1">
    <source>
        <dbReference type="EMBL" id="KXH46133.1"/>
    </source>
</evidence>
<dbReference type="OrthoDB" id="4837549at2759"/>
<name>A0A135TD89_9PEZI</name>
<sequence length="170" mass="18173">MALVPDALARAFLNRVRQPLFRYIVPGLSLPPAEVAGFNLLQRFAQQQRPGLQDIPPICLFHATQIGLEADVIESQSPCPDRSSLSRAPADVLSGLQGNVGDGEGVASARKSDGSFVEVGSVAELFQHGYKSFGGDQNRLQRLESLLDHRHGLGDDGVWGRGPQGGGGLY</sequence>
<organism evidence="1 2">
    <name type="scientific">Colletotrichum nymphaeae SA-01</name>
    <dbReference type="NCBI Taxonomy" id="1460502"/>
    <lineage>
        <taxon>Eukaryota</taxon>
        <taxon>Fungi</taxon>
        <taxon>Dikarya</taxon>
        <taxon>Ascomycota</taxon>
        <taxon>Pezizomycotina</taxon>
        <taxon>Sordariomycetes</taxon>
        <taxon>Hypocreomycetidae</taxon>
        <taxon>Glomerellales</taxon>
        <taxon>Glomerellaceae</taxon>
        <taxon>Colletotrichum</taxon>
        <taxon>Colletotrichum acutatum species complex</taxon>
    </lineage>
</organism>
<accession>A0A135TD89</accession>
<protein>
    <submittedName>
        <fullName evidence="1">Uncharacterized protein</fullName>
    </submittedName>
</protein>
<dbReference type="AlphaFoldDB" id="A0A135TD89"/>
<dbReference type="Proteomes" id="UP000070054">
    <property type="component" value="Unassembled WGS sequence"/>
</dbReference>
<reference evidence="1 2" key="1">
    <citation type="submission" date="2014-02" db="EMBL/GenBank/DDBJ databases">
        <title>The genome sequence of Colletotrichum nymphaeae SA-01.</title>
        <authorList>
            <person name="Baroncelli R."/>
            <person name="Thon M.R."/>
        </authorList>
    </citation>
    <scope>NUCLEOTIDE SEQUENCE [LARGE SCALE GENOMIC DNA]</scope>
    <source>
        <strain evidence="1 2">SA-01</strain>
    </source>
</reference>
<proteinExistence type="predicted"/>
<keyword evidence="2" id="KW-1185">Reference proteome</keyword>
<evidence type="ECO:0000313" key="2">
    <source>
        <dbReference type="Proteomes" id="UP000070054"/>
    </source>
</evidence>
<comment type="caution">
    <text evidence="1">The sequence shown here is derived from an EMBL/GenBank/DDBJ whole genome shotgun (WGS) entry which is preliminary data.</text>
</comment>